<dbReference type="PANTHER" id="PTHR11365:SF23">
    <property type="entry name" value="HYPOTHETICAL 5-OXOPROLINASE (EUROFUNG)-RELATED"/>
    <property type="match status" value="1"/>
</dbReference>
<sequence length="697" mass="73481">MDNAIAPDTGDRPAADWKIGVDIGGTFIDFCALDVRSGRVASLKVLTTPDDPGAELMTGLALLAERDGLDPTAISRFVHGTTIGINTIIQRRGARLALVTNAGFEDVIELARLRMPEVYSLFCARPEQLVTRDMVFGVPARLRADGTETVAPDMAAVAAAVAEAKTKGAAGIIVSFLHSWRDAAQEAAVKAEIARLAPELFVFTSSEVWPVIREYERTTTAILNGYVHPRVSGYLSALEERLAGRGVPAPAMLTKSNGGLMTATEGRRSCVNMLLSGTASGVIGAAWLARQAGESRVLTLDIGGTSADFALIVDGEAQFGMGELIGEFPLYIPSVSVSSIGIGGGSIASVDARGVLRVGPESAGSVPGPACYGRGGAEPTVTDAMAVCGWLGHSQMAYGQLRMDVELARAAVGRLAGKLGRPLQETAQAILDVAVSEMFVEVEKLASRSGVDLRDFALMPFGGGGPMLGAFLARELGMARVIAPRRPGVVSALGGLVADLRGDFVRTVFAELSDALLPDMRRALDALAAEARDWLAAQGHAGAAELRVSADMRYAGQSYEIETPLQPAWLSEAGLGTVARAFHEAHQRHYDFHDPEGRIEVVNLRLSAIGAGPKLTFPETEAAPASAAPQREVPVYVGGTEAPIGLYWRAGLHPGDRFRGPAVVAQEDTTFAIPPAAEAHVDRHLNLHLTLHLTLGE</sequence>
<dbReference type="InterPro" id="IPR045079">
    <property type="entry name" value="Oxoprolinase-like"/>
</dbReference>
<evidence type="ECO:0000259" key="2">
    <source>
        <dbReference type="Pfam" id="PF05378"/>
    </source>
</evidence>
<reference evidence="4 5" key="1">
    <citation type="submission" date="2017-04" db="EMBL/GenBank/DDBJ databases">
        <authorList>
            <person name="Afonso C.L."/>
            <person name="Miller P.J."/>
            <person name="Scott M.A."/>
            <person name="Spackman E."/>
            <person name="Goraichik I."/>
            <person name="Dimitrov K.M."/>
            <person name="Suarez D.L."/>
            <person name="Swayne D.E."/>
        </authorList>
    </citation>
    <scope>NUCLEOTIDE SEQUENCE [LARGE SCALE GENOMIC DNA]</scope>
    <source>
        <strain evidence="4 5">USBA 355</strain>
    </source>
</reference>
<proteinExistence type="predicted"/>
<dbReference type="InterPro" id="IPR008040">
    <property type="entry name" value="Hydant_A_N"/>
</dbReference>
<dbReference type="EMBL" id="FWZX01000010">
    <property type="protein sequence ID" value="SMF31190.1"/>
    <property type="molecule type" value="Genomic_DNA"/>
</dbReference>
<gene>
    <name evidence="4" type="ORF">SAMN05428998_110160</name>
</gene>
<evidence type="ECO:0000313" key="5">
    <source>
        <dbReference type="Proteomes" id="UP000192917"/>
    </source>
</evidence>
<protein>
    <submittedName>
        <fullName evidence="4">N-methylhydantoinase A</fullName>
    </submittedName>
</protein>
<dbReference type="Pfam" id="PF19278">
    <property type="entry name" value="Hydant_A_C"/>
    <property type="match status" value="1"/>
</dbReference>
<dbReference type="GO" id="GO:0006749">
    <property type="term" value="P:glutathione metabolic process"/>
    <property type="evidence" value="ECO:0007669"/>
    <property type="project" value="TreeGrafter"/>
</dbReference>
<evidence type="ECO:0000313" key="4">
    <source>
        <dbReference type="EMBL" id="SMF31190.1"/>
    </source>
</evidence>
<feature type="domain" description="Hydantoinase/oxoprolinase N-terminal" evidence="2">
    <location>
        <begin position="18"/>
        <end position="193"/>
    </location>
</feature>
<accession>A0A1Y6BY43</accession>
<dbReference type="Proteomes" id="UP000192917">
    <property type="component" value="Unassembled WGS sequence"/>
</dbReference>
<keyword evidence="5" id="KW-1185">Reference proteome</keyword>
<dbReference type="Pfam" id="PF01968">
    <property type="entry name" value="Hydantoinase_A"/>
    <property type="match status" value="1"/>
</dbReference>
<evidence type="ECO:0000259" key="3">
    <source>
        <dbReference type="Pfam" id="PF19278"/>
    </source>
</evidence>
<dbReference type="RefSeq" id="WP_235017129.1">
    <property type="nucleotide sequence ID" value="NZ_FWZX01000010.1"/>
</dbReference>
<dbReference type="InterPro" id="IPR049517">
    <property type="entry name" value="ACX-like_C"/>
</dbReference>
<name>A0A1Y6BY43_9PROT</name>
<dbReference type="STRING" id="560819.SAMN05428998_110160"/>
<dbReference type="GO" id="GO:0005829">
    <property type="term" value="C:cytosol"/>
    <property type="evidence" value="ECO:0007669"/>
    <property type="project" value="TreeGrafter"/>
</dbReference>
<dbReference type="GO" id="GO:0017168">
    <property type="term" value="F:5-oxoprolinase (ATP-hydrolyzing) activity"/>
    <property type="evidence" value="ECO:0007669"/>
    <property type="project" value="TreeGrafter"/>
</dbReference>
<feature type="domain" description="Hydantoinase A/oxoprolinase" evidence="1">
    <location>
        <begin position="217"/>
        <end position="501"/>
    </location>
</feature>
<dbReference type="Pfam" id="PF05378">
    <property type="entry name" value="Hydant_A_N"/>
    <property type="match status" value="1"/>
</dbReference>
<dbReference type="PANTHER" id="PTHR11365">
    <property type="entry name" value="5-OXOPROLINASE RELATED"/>
    <property type="match status" value="1"/>
</dbReference>
<feature type="domain" description="Acetophenone carboxylase-like C-terminal" evidence="3">
    <location>
        <begin position="519"/>
        <end position="689"/>
    </location>
</feature>
<evidence type="ECO:0000259" key="1">
    <source>
        <dbReference type="Pfam" id="PF01968"/>
    </source>
</evidence>
<dbReference type="InterPro" id="IPR002821">
    <property type="entry name" value="Hydantoinase_A"/>
</dbReference>
<dbReference type="AlphaFoldDB" id="A0A1Y6BY43"/>
<organism evidence="4 5">
    <name type="scientific">Tistlia consotensis USBA 355</name>
    <dbReference type="NCBI Taxonomy" id="560819"/>
    <lineage>
        <taxon>Bacteria</taxon>
        <taxon>Pseudomonadati</taxon>
        <taxon>Pseudomonadota</taxon>
        <taxon>Alphaproteobacteria</taxon>
        <taxon>Rhodospirillales</taxon>
        <taxon>Rhodovibrionaceae</taxon>
        <taxon>Tistlia</taxon>
    </lineage>
</organism>